<evidence type="ECO:0000256" key="8">
    <source>
        <dbReference type="ARBA" id="ARBA00022960"/>
    </source>
</evidence>
<feature type="transmembrane region" description="Helical" evidence="23">
    <location>
        <begin position="318"/>
        <end position="345"/>
    </location>
</feature>
<evidence type="ECO:0000256" key="9">
    <source>
        <dbReference type="ARBA" id="ARBA00022984"/>
    </source>
</evidence>
<evidence type="ECO:0000256" key="7">
    <source>
        <dbReference type="ARBA" id="ARBA00022692"/>
    </source>
</evidence>
<evidence type="ECO:0000256" key="2">
    <source>
        <dbReference type="ARBA" id="ARBA00004752"/>
    </source>
</evidence>
<evidence type="ECO:0000313" key="25">
    <source>
        <dbReference type="Proteomes" id="UP000001382"/>
    </source>
</evidence>
<dbReference type="GO" id="GO:0032153">
    <property type="term" value="C:cell division site"/>
    <property type="evidence" value="ECO:0007669"/>
    <property type="project" value="TreeGrafter"/>
</dbReference>
<evidence type="ECO:0000256" key="16">
    <source>
        <dbReference type="ARBA" id="ARBA00038053"/>
    </source>
</evidence>
<sequence>MRDRLLRHAPTVRRETRPGGHDGRMESTGVPTAPGRRRTGPTGRRTPVRRFAPPAWLDGPMTSFQLVVGAAGMLLAIGLVMVFSASAIEAALNDQPAWRPGVDQVVFAVLGLVALLVAVRLPVGLVRRWAPIGLLVAAALLVAVLVPGIGMELNGSRAWIDLGFTNFQPSELAKLVFALWGAHILAVRDRFLTVRTLLVPLVPVFGLLSFLLYLEPDFGGVVSLGLVLVGLLWAGGLPPRWFAGFFVAGAAAVALMVAVAPYRMERVTSFLDPFADPSDTGFQAIRGFYALATGGLWGVGLGNSAMKWNLLPEAESDYIFAIIGEELGFLGCLVVVTLYGLLAHAGFRIARRTADRFVQLACVAITVWLVGQAALNMGYVVGLLPVTGLTLPLVSAGGTSLVLTLFIVGLLIRFARSEPEAVEHLRRADRNRLSRWLLPVPEQTVDPVGSRRARRPGRPVEDSGRTPERTARRSAGSGARTVARVVPVPPGERAPRERVPARERRTADGRGRIPEARRQPPPRARATAPEQPRRPR</sequence>
<keyword evidence="8" id="KW-0133">Cell shape</keyword>
<dbReference type="PANTHER" id="PTHR30474">
    <property type="entry name" value="CELL CYCLE PROTEIN"/>
    <property type="match status" value="1"/>
</dbReference>
<evidence type="ECO:0000256" key="14">
    <source>
        <dbReference type="ARBA" id="ARBA00032370"/>
    </source>
</evidence>
<keyword evidence="11 23" id="KW-0472">Membrane</keyword>
<evidence type="ECO:0000256" key="23">
    <source>
        <dbReference type="SAM" id="Phobius"/>
    </source>
</evidence>
<dbReference type="PROSITE" id="PS00428">
    <property type="entry name" value="FTSW_RODA_SPOVE"/>
    <property type="match status" value="1"/>
</dbReference>
<feature type="transmembrane region" description="Helical" evidence="23">
    <location>
        <begin position="130"/>
        <end position="151"/>
    </location>
</feature>
<dbReference type="GO" id="GO:0009252">
    <property type="term" value="P:peptidoglycan biosynthetic process"/>
    <property type="evidence" value="ECO:0007669"/>
    <property type="project" value="UniProtKB-KW"/>
</dbReference>
<feature type="region of interest" description="Disordered" evidence="22">
    <location>
        <begin position="444"/>
        <end position="536"/>
    </location>
</feature>
<comment type="function">
    <text evidence="21">Peptidoglycan polymerase that is essential for cell division.</text>
</comment>
<evidence type="ECO:0000256" key="12">
    <source>
        <dbReference type="ARBA" id="ARBA00023306"/>
    </source>
</evidence>
<feature type="transmembrane region" description="Helical" evidence="23">
    <location>
        <begin position="105"/>
        <end position="123"/>
    </location>
</feature>
<feature type="transmembrane region" description="Helical" evidence="23">
    <location>
        <begin position="66"/>
        <end position="85"/>
    </location>
</feature>
<dbReference type="GO" id="GO:0008360">
    <property type="term" value="P:regulation of cell shape"/>
    <property type="evidence" value="ECO:0007669"/>
    <property type="project" value="UniProtKB-KW"/>
</dbReference>
<feature type="compositionally biased region" description="Basic and acidic residues" evidence="22">
    <location>
        <begin position="458"/>
        <end position="471"/>
    </location>
</feature>
<evidence type="ECO:0000313" key="24">
    <source>
        <dbReference type="EMBL" id="ADB75869.1"/>
    </source>
</evidence>
<dbReference type="InterPro" id="IPR013437">
    <property type="entry name" value="FtsW"/>
</dbReference>
<evidence type="ECO:0000256" key="22">
    <source>
        <dbReference type="SAM" id="MobiDB-lite"/>
    </source>
</evidence>
<name>D2SA54_GEOOG</name>
<feature type="transmembrane region" description="Helical" evidence="23">
    <location>
        <begin position="357"/>
        <end position="381"/>
    </location>
</feature>
<dbReference type="GO" id="GO:0015648">
    <property type="term" value="F:lipid-linked peptidoglycan transporter activity"/>
    <property type="evidence" value="ECO:0007669"/>
    <property type="project" value="TreeGrafter"/>
</dbReference>
<feature type="transmembrane region" description="Helical" evidence="23">
    <location>
        <begin position="393"/>
        <end position="412"/>
    </location>
</feature>
<keyword evidence="25" id="KW-1185">Reference proteome</keyword>
<dbReference type="GO" id="GO:0005886">
    <property type="term" value="C:plasma membrane"/>
    <property type="evidence" value="ECO:0007669"/>
    <property type="project" value="UniProtKB-SubCell"/>
</dbReference>
<feature type="compositionally biased region" description="Low complexity" evidence="22">
    <location>
        <begin position="473"/>
        <end position="486"/>
    </location>
</feature>
<dbReference type="eggNOG" id="COG0772">
    <property type="taxonomic scope" value="Bacteria"/>
</dbReference>
<keyword evidence="6" id="KW-0808">Transferase</keyword>
<protein>
    <recommendedName>
        <fullName evidence="17">Probable peptidoglycan glycosyltransferase FtsW</fullName>
        <ecNumber evidence="19">2.4.99.28</ecNumber>
    </recommendedName>
    <alternativeName>
        <fullName evidence="18">Cell division protein FtsW</fullName>
    </alternativeName>
    <alternativeName>
        <fullName evidence="15">Cell wall polymerase</fullName>
    </alternativeName>
    <alternativeName>
        <fullName evidence="14">Peptidoglycan polymerase</fullName>
    </alternativeName>
</protein>
<evidence type="ECO:0000256" key="20">
    <source>
        <dbReference type="ARBA" id="ARBA00049902"/>
    </source>
</evidence>
<dbReference type="PANTHER" id="PTHR30474:SF2">
    <property type="entry name" value="PEPTIDOGLYCAN GLYCOSYLTRANSFERASE FTSW-RELATED"/>
    <property type="match status" value="1"/>
</dbReference>
<dbReference type="Pfam" id="PF01098">
    <property type="entry name" value="FTSW_RODA_SPOVE"/>
    <property type="match status" value="1"/>
</dbReference>
<evidence type="ECO:0000256" key="17">
    <source>
        <dbReference type="ARBA" id="ARBA00041185"/>
    </source>
</evidence>
<keyword evidence="10 23" id="KW-1133">Transmembrane helix</keyword>
<keyword evidence="13" id="KW-0961">Cell wall biogenesis/degradation</keyword>
<organism evidence="24 25">
    <name type="scientific">Geodermatophilus obscurus (strain ATCC 25078 / DSM 43160 / JCM 3152 / CCUG 61914 / KCC A-0152 / KCTC 9177 / NBRC 13315 / NRRL B-3577 / G-20)</name>
    <dbReference type="NCBI Taxonomy" id="526225"/>
    <lineage>
        <taxon>Bacteria</taxon>
        <taxon>Bacillati</taxon>
        <taxon>Actinomycetota</taxon>
        <taxon>Actinomycetes</taxon>
        <taxon>Geodermatophilales</taxon>
        <taxon>Geodermatophilaceae</taxon>
        <taxon>Geodermatophilus</taxon>
    </lineage>
</organism>
<keyword evidence="4 24" id="KW-0132">Cell division</keyword>
<keyword evidence="12" id="KW-0131">Cell cycle</keyword>
<evidence type="ECO:0000256" key="18">
    <source>
        <dbReference type="ARBA" id="ARBA00041418"/>
    </source>
</evidence>
<dbReference type="EC" id="2.4.99.28" evidence="19"/>
<keyword evidence="3" id="KW-1003">Cell membrane</keyword>
<feature type="compositionally biased region" description="Low complexity" evidence="22">
    <location>
        <begin position="28"/>
        <end position="45"/>
    </location>
</feature>
<proteinExistence type="inferred from homology"/>
<keyword evidence="5" id="KW-0328">Glycosyltransferase</keyword>
<dbReference type="KEGG" id="gob:Gobs_3264"/>
<evidence type="ECO:0000256" key="3">
    <source>
        <dbReference type="ARBA" id="ARBA00022475"/>
    </source>
</evidence>
<evidence type="ECO:0000256" key="10">
    <source>
        <dbReference type="ARBA" id="ARBA00022989"/>
    </source>
</evidence>
<accession>D2SA54</accession>
<evidence type="ECO:0000256" key="15">
    <source>
        <dbReference type="ARBA" id="ARBA00033270"/>
    </source>
</evidence>
<evidence type="ECO:0000256" key="21">
    <source>
        <dbReference type="ARBA" id="ARBA00049966"/>
    </source>
</evidence>
<evidence type="ECO:0000256" key="1">
    <source>
        <dbReference type="ARBA" id="ARBA00004651"/>
    </source>
</evidence>
<comment type="catalytic activity">
    <reaction evidence="20">
        <text>[GlcNAc-(1-&gt;4)-Mur2Ac(oyl-L-Ala-gamma-D-Glu-L-Lys-D-Ala-D-Ala)](n)-di-trans,octa-cis-undecaprenyl diphosphate + beta-D-GlcNAc-(1-&gt;4)-Mur2Ac(oyl-L-Ala-gamma-D-Glu-L-Lys-D-Ala-D-Ala)-di-trans,octa-cis-undecaprenyl diphosphate = [GlcNAc-(1-&gt;4)-Mur2Ac(oyl-L-Ala-gamma-D-Glu-L-Lys-D-Ala-D-Ala)](n+1)-di-trans,octa-cis-undecaprenyl diphosphate + di-trans,octa-cis-undecaprenyl diphosphate + H(+)</text>
        <dbReference type="Rhea" id="RHEA:23708"/>
        <dbReference type="Rhea" id="RHEA-COMP:9602"/>
        <dbReference type="Rhea" id="RHEA-COMP:9603"/>
        <dbReference type="ChEBI" id="CHEBI:15378"/>
        <dbReference type="ChEBI" id="CHEBI:58405"/>
        <dbReference type="ChEBI" id="CHEBI:60033"/>
        <dbReference type="ChEBI" id="CHEBI:78435"/>
        <dbReference type="EC" id="2.4.99.28"/>
    </reaction>
</comment>
<dbReference type="STRING" id="526225.Gobs_3264"/>
<reference evidence="25" key="2">
    <citation type="submission" date="2010-01" db="EMBL/GenBank/DDBJ databases">
        <title>The complete genome of Geodermatophilus obscurus DSM 43160.</title>
        <authorList>
            <consortium name="US DOE Joint Genome Institute (JGI-PGF)"/>
            <person name="Lucas S."/>
            <person name="Copeland A."/>
            <person name="Lapidus A."/>
            <person name="Glavina del Rio T."/>
            <person name="Dalin E."/>
            <person name="Tice H."/>
            <person name="Bruce D."/>
            <person name="Goodwin L."/>
            <person name="Pitluck S."/>
            <person name="Kyrpides N."/>
            <person name="Mavromatis K."/>
            <person name="Ivanova N."/>
            <person name="Munk A.C."/>
            <person name="Brettin T."/>
            <person name="Detter J.C."/>
            <person name="Han C."/>
            <person name="Larimer F."/>
            <person name="Land M."/>
            <person name="Hauser L."/>
            <person name="Markowitz V."/>
            <person name="Cheng J.-F."/>
            <person name="Hugenholtz P."/>
            <person name="Woyke T."/>
            <person name="Wu D."/>
            <person name="Jando M."/>
            <person name="Schneider S."/>
            <person name="Klenk H.-P."/>
            <person name="Eisen J.A."/>
        </authorList>
    </citation>
    <scope>NUCLEOTIDE SEQUENCE [LARGE SCALE GENOMIC DNA]</scope>
    <source>
        <strain evidence="25">ATCC 25078 / DSM 43160 / JCM 3152 / KCC A-0152 / KCTC 9177 / NBRC 13315 / NRRL B-3577 / G-20</strain>
    </source>
</reference>
<feature type="compositionally biased region" description="Basic and acidic residues" evidence="22">
    <location>
        <begin position="1"/>
        <end position="25"/>
    </location>
</feature>
<evidence type="ECO:0000256" key="4">
    <source>
        <dbReference type="ARBA" id="ARBA00022618"/>
    </source>
</evidence>
<evidence type="ECO:0000256" key="11">
    <source>
        <dbReference type="ARBA" id="ARBA00023136"/>
    </source>
</evidence>
<evidence type="ECO:0000256" key="13">
    <source>
        <dbReference type="ARBA" id="ARBA00023316"/>
    </source>
</evidence>
<dbReference type="HOGENOM" id="CLU_029243_0_0_11"/>
<evidence type="ECO:0000256" key="6">
    <source>
        <dbReference type="ARBA" id="ARBA00022679"/>
    </source>
</evidence>
<comment type="subcellular location">
    <subcellularLocation>
        <location evidence="1">Cell membrane</location>
        <topology evidence="1">Multi-pass membrane protein</topology>
    </subcellularLocation>
</comment>
<feature type="transmembrane region" description="Helical" evidence="23">
    <location>
        <begin position="241"/>
        <end position="262"/>
    </location>
</feature>
<dbReference type="GO" id="GO:0051301">
    <property type="term" value="P:cell division"/>
    <property type="evidence" value="ECO:0007669"/>
    <property type="project" value="UniProtKB-KW"/>
</dbReference>
<dbReference type="GO" id="GO:0008955">
    <property type="term" value="F:peptidoglycan glycosyltransferase activity"/>
    <property type="evidence" value="ECO:0007669"/>
    <property type="project" value="UniProtKB-EC"/>
</dbReference>
<keyword evidence="7 23" id="KW-0812">Transmembrane</keyword>
<keyword evidence="9" id="KW-0573">Peptidoglycan synthesis</keyword>
<dbReference type="AlphaFoldDB" id="D2SA54"/>
<dbReference type="InterPro" id="IPR001182">
    <property type="entry name" value="FtsW/RodA"/>
</dbReference>
<dbReference type="Proteomes" id="UP000001382">
    <property type="component" value="Chromosome"/>
</dbReference>
<feature type="transmembrane region" description="Helical" evidence="23">
    <location>
        <begin position="218"/>
        <end position="234"/>
    </location>
</feature>
<dbReference type="InterPro" id="IPR018365">
    <property type="entry name" value="Cell_cycle_FtsW-rel_CS"/>
</dbReference>
<feature type="compositionally biased region" description="Basic and acidic residues" evidence="22">
    <location>
        <begin position="493"/>
        <end position="518"/>
    </location>
</feature>
<comment type="pathway">
    <text evidence="2">Cell wall biogenesis; peptidoglycan biosynthesis.</text>
</comment>
<evidence type="ECO:0000256" key="19">
    <source>
        <dbReference type="ARBA" id="ARBA00044770"/>
    </source>
</evidence>
<reference evidence="24 25" key="1">
    <citation type="journal article" date="2010" name="Stand. Genomic Sci.">
        <title>Complete genome sequence of Geodermatophilus obscurus type strain (G-20).</title>
        <authorList>
            <person name="Ivanova N."/>
            <person name="Sikorski J."/>
            <person name="Jando M."/>
            <person name="Munk C."/>
            <person name="Lapidus A."/>
            <person name="Glavina Del Rio T."/>
            <person name="Copeland A."/>
            <person name="Tice H."/>
            <person name="Cheng J.-F."/>
            <person name="Lucas S."/>
            <person name="Chen F."/>
            <person name="Nolan M."/>
            <person name="Bruce D."/>
            <person name="Goodwin L."/>
            <person name="Pitluck S."/>
            <person name="Mavromatis K."/>
            <person name="Mikhailova N."/>
            <person name="Pati A."/>
            <person name="Chen A."/>
            <person name="Palaniappan K."/>
            <person name="Land M."/>
            <person name="Hauser L."/>
            <person name="Chang Y.-J."/>
            <person name="Jeffries C.D."/>
            <person name="Meincke L."/>
            <person name="Brettin T."/>
            <person name="Detter J.C."/>
            <person name="Detter J.C."/>
            <person name="Rohde M."/>
            <person name="Goeker M."/>
            <person name="Bristow J."/>
            <person name="Eisen J.A."/>
            <person name="Markowitz V."/>
            <person name="Hugenholtz P."/>
            <person name="Kyrpides N.C."/>
            <person name="Klenk H.-P."/>
        </authorList>
    </citation>
    <scope>NUCLEOTIDE SEQUENCE [LARGE SCALE GENOMIC DNA]</scope>
    <source>
        <strain evidence="25">ATCC 25078 / DSM 43160 / JCM 3152 / KCC A-0152 / KCTC 9177 / NBRC 13315 / NRRL B-3577 / G-20</strain>
    </source>
</reference>
<dbReference type="NCBIfam" id="TIGR02614">
    <property type="entry name" value="ftsW"/>
    <property type="match status" value="1"/>
</dbReference>
<evidence type="ECO:0000256" key="5">
    <source>
        <dbReference type="ARBA" id="ARBA00022676"/>
    </source>
</evidence>
<comment type="similarity">
    <text evidence="16">Belongs to the SEDS family. FtsW subfamily.</text>
</comment>
<feature type="transmembrane region" description="Helical" evidence="23">
    <location>
        <begin position="194"/>
        <end position="212"/>
    </location>
</feature>
<gene>
    <name evidence="24" type="ordered locus">Gobs_3264</name>
</gene>
<dbReference type="OrthoDB" id="9812661at2"/>
<dbReference type="EMBL" id="CP001867">
    <property type="protein sequence ID" value="ADB75869.1"/>
    <property type="molecule type" value="Genomic_DNA"/>
</dbReference>
<dbReference type="GO" id="GO:0071555">
    <property type="term" value="P:cell wall organization"/>
    <property type="evidence" value="ECO:0007669"/>
    <property type="project" value="UniProtKB-KW"/>
</dbReference>
<feature type="region of interest" description="Disordered" evidence="22">
    <location>
        <begin position="1"/>
        <end position="51"/>
    </location>
</feature>